<feature type="region of interest" description="Disordered" evidence="1">
    <location>
        <begin position="158"/>
        <end position="183"/>
    </location>
</feature>
<evidence type="ECO:0008006" key="3">
    <source>
        <dbReference type="Google" id="ProtNLM"/>
    </source>
</evidence>
<gene>
    <name evidence="2" type="ORF">AB5J55_35070</name>
</gene>
<sequence length="183" mass="20786">MAETKAWPFGTDAIQDDPLTAMRIPVVTSFNPRWCYVAAYLGTSADTGNTFDPPWPFASAERPTDAEAQMLVSYLQEHRHYWFGNEGYARKMDQRPLDIDSGWNTTVFIKYGADDWGYRRCSWTYGPTFVPGPPGSDSRAAVGQHSLEQVMDRIQAHGNEPSPRWQQWKANHPNIFPAKEASR</sequence>
<proteinExistence type="predicted"/>
<organism evidence="2">
    <name type="scientific">Streptomyces sp. R11</name>
    <dbReference type="NCBI Taxonomy" id="3238625"/>
    <lineage>
        <taxon>Bacteria</taxon>
        <taxon>Bacillati</taxon>
        <taxon>Actinomycetota</taxon>
        <taxon>Actinomycetes</taxon>
        <taxon>Kitasatosporales</taxon>
        <taxon>Streptomycetaceae</taxon>
        <taxon>Streptomyces</taxon>
    </lineage>
</organism>
<dbReference type="RefSeq" id="WP_369274459.1">
    <property type="nucleotide sequence ID" value="NZ_CP163432.1"/>
</dbReference>
<evidence type="ECO:0000256" key="1">
    <source>
        <dbReference type="SAM" id="MobiDB-lite"/>
    </source>
</evidence>
<reference evidence="2" key="1">
    <citation type="submission" date="2024-07" db="EMBL/GenBank/DDBJ databases">
        <authorList>
            <person name="Yu S.T."/>
        </authorList>
    </citation>
    <scope>NUCLEOTIDE SEQUENCE</scope>
    <source>
        <strain evidence="2">R11</strain>
    </source>
</reference>
<dbReference type="AlphaFoldDB" id="A0AB39N970"/>
<protein>
    <recommendedName>
        <fullName evidence="3">Lipoprotein</fullName>
    </recommendedName>
</protein>
<dbReference type="EMBL" id="CP163432">
    <property type="protein sequence ID" value="XDQ14497.1"/>
    <property type="molecule type" value="Genomic_DNA"/>
</dbReference>
<accession>A0AB39N970</accession>
<name>A0AB39N970_9ACTN</name>
<evidence type="ECO:0000313" key="2">
    <source>
        <dbReference type="EMBL" id="XDQ14497.1"/>
    </source>
</evidence>